<dbReference type="PRINTS" id="PR00367">
    <property type="entry name" value="ETHRSPELEMNT"/>
</dbReference>
<dbReference type="GO" id="GO:0003700">
    <property type="term" value="F:DNA-binding transcription factor activity"/>
    <property type="evidence" value="ECO:0007669"/>
    <property type="project" value="InterPro"/>
</dbReference>
<dbReference type="InterPro" id="IPR036955">
    <property type="entry name" value="AP2/ERF_dom_sf"/>
</dbReference>
<reference evidence="8" key="1">
    <citation type="journal article" date="2013" name="J. Plant Res.">
        <title>Effect of fungi and light on seed germination of three Opuntia species from semiarid lands of central Mexico.</title>
        <authorList>
            <person name="Delgado-Sanchez P."/>
            <person name="Jimenez-Bremont J.F."/>
            <person name="Guerrero-Gonzalez Mde L."/>
            <person name="Flores J."/>
        </authorList>
    </citation>
    <scope>NUCLEOTIDE SEQUENCE</scope>
    <source>
        <tissue evidence="8">Cladode</tissue>
    </source>
</reference>
<dbReference type="InterPro" id="IPR044808">
    <property type="entry name" value="ERF_plant"/>
</dbReference>
<dbReference type="AlphaFoldDB" id="A0A7C9DDM3"/>
<dbReference type="FunFam" id="3.30.730.10:FF:000001">
    <property type="entry name" value="Ethylene-responsive transcription factor 2"/>
    <property type="match status" value="1"/>
</dbReference>
<dbReference type="PANTHER" id="PTHR31190:SF487">
    <property type="entry name" value="OS05G0361700 PROTEIN"/>
    <property type="match status" value="1"/>
</dbReference>
<evidence type="ECO:0000256" key="2">
    <source>
        <dbReference type="ARBA" id="ARBA00023015"/>
    </source>
</evidence>
<feature type="region of interest" description="Disordered" evidence="6">
    <location>
        <begin position="147"/>
        <end position="175"/>
    </location>
</feature>
<protein>
    <recommendedName>
        <fullName evidence="7">AP2/ERF domain-containing protein</fullName>
    </recommendedName>
</protein>
<sequence length="249" mass="27434">MCGGAIISDFIAAKRGRNLNSQDLWSELDTDLLISSSDNCPATKKSKRPSSAASSSASFDFPHHHNGPADEAKSQENSRGFSEPSRAGRTRKNVYRGIRRRPWGKWAAEIRDPRKGVRVWLGTFNSPEAAARAYDVAARKIRGDKAKLNFPNDSSPLLENSPSLPPPPSMEALTESTQPSYKPVMAENGMAFGGGYQLNEQISELESFLGLEHESRLSESESANLSWAMDELIPVAQYEQQMNDFVGFP</sequence>
<dbReference type="GO" id="GO:0005634">
    <property type="term" value="C:nucleus"/>
    <property type="evidence" value="ECO:0007669"/>
    <property type="project" value="UniProtKB-SubCell"/>
</dbReference>
<dbReference type="PROSITE" id="PS51032">
    <property type="entry name" value="AP2_ERF"/>
    <property type="match status" value="1"/>
</dbReference>
<keyword evidence="3" id="KW-0238">DNA-binding</keyword>
<comment type="subcellular location">
    <subcellularLocation>
        <location evidence="1">Nucleus</location>
    </subcellularLocation>
</comment>
<dbReference type="EMBL" id="GISG01102188">
    <property type="protein sequence ID" value="MBA4636905.1"/>
    <property type="molecule type" value="Transcribed_RNA"/>
</dbReference>
<name>A0A7C9DDM3_OPUST</name>
<dbReference type="SMART" id="SM00380">
    <property type="entry name" value="AP2"/>
    <property type="match status" value="1"/>
</dbReference>
<reference evidence="8" key="2">
    <citation type="submission" date="2020-07" db="EMBL/GenBank/DDBJ databases">
        <authorList>
            <person name="Vera ALvarez R."/>
            <person name="Arias-Moreno D.M."/>
            <person name="Jimenez-Jacinto V."/>
            <person name="Jimenez-Bremont J.F."/>
            <person name="Swaminathan K."/>
            <person name="Moose S.P."/>
            <person name="Guerrero-Gonzalez M.L."/>
            <person name="Marino-Ramirez L."/>
            <person name="Landsman D."/>
            <person name="Rodriguez-Kessler M."/>
            <person name="Delgado-Sanchez P."/>
        </authorList>
    </citation>
    <scope>NUCLEOTIDE SEQUENCE</scope>
    <source>
        <tissue evidence="8">Cladode</tissue>
    </source>
</reference>
<feature type="compositionally biased region" description="Basic and acidic residues" evidence="6">
    <location>
        <begin position="61"/>
        <end position="76"/>
    </location>
</feature>
<dbReference type="InterPro" id="IPR001471">
    <property type="entry name" value="AP2/ERF_dom"/>
</dbReference>
<keyword evidence="4" id="KW-0804">Transcription</keyword>
<evidence type="ECO:0000256" key="1">
    <source>
        <dbReference type="ARBA" id="ARBA00004123"/>
    </source>
</evidence>
<proteinExistence type="predicted"/>
<dbReference type="PANTHER" id="PTHR31190">
    <property type="entry name" value="DNA-BINDING DOMAIN"/>
    <property type="match status" value="1"/>
</dbReference>
<evidence type="ECO:0000256" key="3">
    <source>
        <dbReference type="ARBA" id="ARBA00023125"/>
    </source>
</evidence>
<organism evidence="8">
    <name type="scientific">Opuntia streptacantha</name>
    <name type="common">Prickly pear cactus</name>
    <name type="synonym">Opuntia cardona</name>
    <dbReference type="NCBI Taxonomy" id="393608"/>
    <lineage>
        <taxon>Eukaryota</taxon>
        <taxon>Viridiplantae</taxon>
        <taxon>Streptophyta</taxon>
        <taxon>Embryophyta</taxon>
        <taxon>Tracheophyta</taxon>
        <taxon>Spermatophyta</taxon>
        <taxon>Magnoliopsida</taxon>
        <taxon>eudicotyledons</taxon>
        <taxon>Gunneridae</taxon>
        <taxon>Pentapetalae</taxon>
        <taxon>Caryophyllales</taxon>
        <taxon>Cactineae</taxon>
        <taxon>Cactaceae</taxon>
        <taxon>Opuntioideae</taxon>
        <taxon>Opuntia</taxon>
    </lineage>
</organism>
<keyword evidence="2" id="KW-0805">Transcription regulation</keyword>
<dbReference type="GO" id="GO:0009873">
    <property type="term" value="P:ethylene-activated signaling pathway"/>
    <property type="evidence" value="ECO:0007669"/>
    <property type="project" value="InterPro"/>
</dbReference>
<keyword evidence="5" id="KW-0539">Nucleus</keyword>
<feature type="region of interest" description="Disordered" evidence="6">
    <location>
        <begin position="37"/>
        <end position="93"/>
    </location>
</feature>
<dbReference type="InterPro" id="IPR016177">
    <property type="entry name" value="DNA-bd_dom_sf"/>
</dbReference>
<dbReference type="Pfam" id="PF00847">
    <property type="entry name" value="AP2"/>
    <property type="match status" value="1"/>
</dbReference>
<accession>A0A7C9DDM3</accession>
<evidence type="ECO:0000259" key="7">
    <source>
        <dbReference type="PROSITE" id="PS51032"/>
    </source>
</evidence>
<evidence type="ECO:0000313" key="8">
    <source>
        <dbReference type="EMBL" id="MBA4636905.1"/>
    </source>
</evidence>
<evidence type="ECO:0000256" key="5">
    <source>
        <dbReference type="ARBA" id="ARBA00023242"/>
    </source>
</evidence>
<feature type="domain" description="AP2/ERF" evidence="7">
    <location>
        <begin position="94"/>
        <end position="151"/>
    </location>
</feature>
<dbReference type="GO" id="GO:0003677">
    <property type="term" value="F:DNA binding"/>
    <property type="evidence" value="ECO:0007669"/>
    <property type="project" value="UniProtKB-KW"/>
</dbReference>
<dbReference type="CDD" id="cd00018">
    <property type="entry name" value="AP2"/>
    <property type="match status" value="1"/>
</dbReference>
<feature type="compositionally biased region" description="Low complexity" evidence="6">
    <location>
        <begin position="151"/>
        <end position="162"/>
    </location>
</feature>
<evidence type="ECO:0000256" key="6">
    <source>
        <dbReference type="SAM" id="MobiDB-lite"/>
    </source>
</evidence>
<dbReference type="Gene3D" id="3.30.730.10">
    <property type="entry name" value="AP2/ERF domain"/>
    <property type="match status" value="1"/>
</dbReference>
<evidence type="ECO:0000256" key="4">
    <source>
        <dbReference type="ARBA" id="ARBA00023163"/>
    </source>
</evidence>
<dbReference type="SUPFAM" id="SSF54171">
    <property type="entry name" value="DNA-binding domain"/>
    <property type="match status" value="1"/>
</dbReference>